<feature type="transmembrane region" description="Helical" evidence="1">
    <location>
        <begin position="215"/>
        <end position="239"/>
    </location>
</feature>
<keyword evidence="1" id="KW-0472">Membrane</keyword>
<keyword evidence="1" id="KW-1133">Transmembrane helix</keyword>
<gene>
    <name evidence="2" type="ORF">Taro_003096</name>
</gene>
<proteinExistence type="predicted"/>
<dbReference type="OrthoDB" id="10480092at2759"/>
<dbReference type="Proteomes" id="UP000652761">
    <property type="component" value="Unassembled WGS sequence"/>
</dbReference>
<reference evidence="2" key="1">
    <citation type="submission" date="2017-07" db="EMBL/GenBank/DDBJ databases">
        <title>Taro Niue Genome Assembly and Annotation.</title>
        <authorList>
            <person name="Atibalentja N."/>
            <person name="Keating K."/>
            <person name="Fields C.J."/>
        </authorList>
    </citation>
    <scope>NUCLEOTIDE SEQUENCE</scope>
    <source>
        <strain evidence="2">Niue_2</strain>
        <tissue evidence="2">Leaf</tissue>
    </source>
</reference>
<evidence type="ECO:0000313" key="3">
    <source>
        <dbReference type="Proteomes" id="UP000652761"/>
    </source>
</evidence>
<dbReference type="PANTHER" id="PTHR34809">
    <property type="entry name" value="MALTOSE EXCESS PROTEIN 1, CHLOROPLASTIC-RELATED"/>
    <property type="match status" value="1"/>
</dbReference>
<evidence type="ECO:0000256" key="1">
    <source>
        <dbReference type="SAM" id="Phobius"/>
    </source>
</evidence>
<organism evidence="2 3">
    <name type="scientific">Colocasia esculenta</name>
    <name type="common">Wild taro</name>
    <name type="synonym">Arum esculentum</name>
    <dbReference type="NCBI Taxonomy" id="4460"/>
    <lineage>
        <taxon>Eukaryota</taxon>
        <taxon>Viridiplantae</taxon>
        <taxon>Streptophyta</taxon>
        <taxon>Embryophyta</taxon>
        <taxon>Tracheophyta</taxon>
        <taxon>Spermatophyta</taxon>
        <taxon>Magnoliopsida</taxon>
        <taxon>Liliopsida</taxon>
        <taxon>Araceae</taxon>
        <taxon>Aroideae</taxon>
        <taxon>Colocasieae</taxon>
        <taxon>Colocasia</taxon>
    </lineage>
</organism>
<comment type="caution">
    <text evidence="2">The sequence shown here is derived from an EMBL/GenBank/DDBJ whole genome shotgun (WGS) entry which is preliminary data.</text>
</comment>
<name>A0A843TQW8_COLES</name>
<evidence type="ECO:0000313" key="2">
    <source>
        <dbReference type="EMBL" id="MQL70819.1"/>
    </source>
</evidence>
<dbReference type="GO" id="GO:0009941">
    <property type="term" value="C:chloroplast envelope"/>
    <property type="evidence" value="ECO:0007669"/>
    <property type="project" value="TreeGrafter"/>
</dbReference>
<dbReference type="AlphaFoldDB" id="A0A843TQW8"/>
<dbReference type="InterPro" id="IPR034628">
    <property type="entry name" value="MEX1/MEX1-like"/>
</dbReference>
<dbReference type="GO" id="GO:0005363">
    <property type="term" value="F:maltose transmembrane transporter activity"/>
    <property type="evidence" value="ECO:0007669"/>
    <property type="project" value="TreeGrafter"/>
</dbReference>
<protein>
    <submittedName>
        <fullName evidence="2">Uncharacterized protein</fullName>
    </submittedName>
</protein>
<keyword evidence="3" id="KW-1185">Reference proteome</keyword>
<dbReference type="EMBL" id="NMUH01000079">
    <property type="protein sequence ID" value="MQL70819.1"/>
    <property type="molecule type" value="Genomic_DNA"/>
</dbReference>
<dbReference type="PANTHER" id="PTHR34809:SF1">
    <property type="entry name" value="MALTOSE EXCESS PROTEIN 1, CHLOROPLASTIC-RELATED"/>
    <property type="match status" value="1"/>
</dbReference>
<keyword evidence="1" id="KW-0812">Transmembrane</keyword>
<sequence>MPSTTWRTWRNSLTRGGPRFALRALYERTTPPLSRPSPLAFEGYRAHPPSRELRLRHHVAGEDGVLLAPRAGPSSLYYISRPVPLLPRRCSVRIAASASGTGSSQPAGAHQSNGFREWEARTATFTGAANVPFLLLQLPQITLNDRNLMAGNKGALFAVFWLVGDAEGVAGQSVPAFVLRQEKGDGGGSRAVAGGDLDICSDHDSRNGQWRSSCLCLITVTSIVVGTGLVLNVLNYFWWCLEALGGLHHGRGTRSATPGNVVDICSLRPNSVLPGLLSSIAAIAAVVMCMLVCNLQDGPERWL</sequence>
<accession>A0A843TQW8</accession>
<feature type="transmembrane region" description="Helical" evidence="1">
    <location>
        <begin position="276"/>
        <end position="295"/>
    </location>
</feature>